<dbReference type="SUPFAM" id="SSF52833">
    <property type="entry name" value="Thioredoxin-like"/>
    <property type="match status" value="1"/>
</dbReference>
<dbReference type="PANTHER" id="PTHR13887:SF41">
    <property type="entry name" value="THIOREDOXIN SUPERFAMILY PROTEIN"/>
    <property type="match status" value="1"/>
</dbReference>
<feature type="domain" description="DSBA-like thioredoxin" evidence="1">
    <location>
        <begin position="3"/>
        <end position="187"/>
    </location>
</feature>
<comment type="caution">
    <text evidence="2">The sequence shown here is derived from an EMBL/GenBank/DDBJ whole genome shotgun (WGS) entry which is preliminary data.</text>
</comment>
<dbReference type="Gene3D" id="3.40.30.10">
    <property type="entry name" value="Glutaredoxin"/>
    <property type="match status" value="1"/>
</dbReference>
<dbReference type="InterPro" id="IPR001853">
    <property type="entry name" value="DSBA-like_thioredoxin_dom"/>
</dbReference>
<dbReference type="Proteomes" id="UP000218151">
    <property type="component" value="Unassembled WGS sequence"/>
</dbReference>
<dbReference type="InterPro" id="IPR036249">
    <property type="entry name" value="Thioredoxin-like_sf"/>
</dbReference>
<accession>A0A2A2SBZ9</accession>
<name>A0A2A2SBZ9_9SPHN</name>
<reference evidence="3" key="1">
    <citation type="submission" date="2017-09" db="EMBL/GenBank/DDBJ databases">
        <authorList>
            <person name="Feng G."/>
            <person name="Zhu H."/>
        </authorList>
    </citation>
    <scope>NUCLEOTIDE SEQUENCE [LARGE SCALE GENOMIC DNA]</scope>
    <source>
        <strain evidence="3">1PNM-20</strain>
    </source>
</reference>
<protein>
    <recommendedName>
        <fullName evidence="1">DSBA-like thioredoxin domain-containing protein</fullName>
    </recommendedName>
</protein>
<dbReference type="RefSeq" id="WP_095999532.1">
    <property type="nucleotide sequence ID" value="NZ_NSLI01000005.1"/>
</dbReference>
<organism evidence="2 3">
    <name type="scientific">Sphingomonas lenta</name>
    <dbReference type="NCBI Taxonomy" id="1141887"/>
    <lineage>
        <taxon>Bacteria</taxon>
        <taxon>Pseudomonadati</taxon>
        <taxon>Pseudomonadota</taxon>
        <taxon>Alphaproteobacteria</taxon>
        <taxon>Sphingomonadales</taxon>
        <taxon>Sphingomonadaceae</taxon>
        <taxon>Sphingomonas</taxon>
    </lineage>
</organism>
<evidence type="ECO:0000259" key="1">
    <source>
        <dbReference type="Pfam" id="PF01323"/>
    </source>
</evidence>
<evidence type="ECO:0000313" key="2">
    <source>
        <dbReference type="EMBL" id="PAX06787.1"/>
    </source>
</evidence>
<gene>
    <name evidence="2" type="ORF">CKY28_16850</name>
</gene>
<keyword evidence="3" id="KW-1185">Reference proteome</keyword>
<evidence type="ECO:0000313" key="3">
    <source>
        <dbReference type="Proteomes" id="UP000218151"/>
    </source>
</evidence>
<dbReference type="EMBL" id="NSLI01000005">
    <property type="protein sequence ID" value="PAX06787.1"/>
    <property type="molecule type" value="Genomic_DNA"/>
</dbReference>
<dbReference type="GO" id="GO:0016491">
    <property type="term" value="F:oxidoreductase activity"/>
    <property type="evidence" value="ECO:0007669"/>
    <property type="project" value="InterPro"/>
</dbReference>
<dbReference type="Pfam" id="PF01323">
    <property type="entry name" value="DSBA"/>
    <property type="match status" value="1"/>
</dbReference>
<proteinExistence type="predicted"/>
<dbReference type="AlphaFoldDB" id="A0A2A2SBZ9"/>
<dbReference type="OrthoDB" id="9799122at2"/>
<sequence>MIVDVVYDLLCPWSLVAKRHFDLAVERIRPEALVVRWRPFMLYPHFDRGGHDFLAFFRERYGEELRVPMWDRIRAVAEPVGIRFAFERITRGPASIDAHRLIRLASREAPGREGELYERIARAFFEDARVVDDDLLVEQGEAVGLDPERARAYLRGDEDDAAIFAETESWRAAGVTSLPHYIFDDLHGRTRVVKQTGVLTFARALAAEAA</sequence>
<dbReference type="PANTHER" id="PTHR13887">
    <property type="entry name" value="GLUTATHIONE S-TRANSFERASE KAPPA"/>
    <property type="match status" value="1"/>
</dbReference>